<reference evidence="2 3" key="1">
    <citation type="submission" date="2024-04" db="EMBL/GenBank/DDBJ databases">
        <title>Tritrichomonas musculus Genome.</title>
        <authorList>
            <person name="Alves-Ferreira E."/>
            <person name="Grigg M."/>
            <person name="Lorenzi H."/>
            <person name="Galac M."/>
        </authorList>
    </citation>
    <scope>NUCLEOTIDE SEQUENCE [LARGE SCALE GENOMIC DNA]</scope>
    <source>
        <strain evidence="2 3">EAF2021</strain>
    </source>
</reference>
<feature type="region of interest" description="Disordered" evidence="1">
    <location>
        <begin position="80"/>
        <end position="139"/>
    </location>
</feature>
<protein>
    <submittedName>
        <fullName evidence="2">Uncharacterized protein</fullName>
    </submittedName>
</protein>
<accession>A0ABR2KXZ5</accession>
<sequence length="139" mass="15697">MNFYISQVNLVNRKDTSEMISFSANKSTDPSSKDGRRSHGIFTYYFSKIIYDDPSISAQRLVERLNGFLGRFGTSVSCNSTKRPRNPAIMNESMYSPCRHPADPNTQDPIDEIMEAPDTSSESNSGNEYEYSQEQTVSN</sequence>
<dbReference type="Proteomes" id="UP001470230">
    <property type="component" value="Unassembled WGS sequence"/>
</dbReference>
<keyword evidence="3" id="KW-1185">Reference proteome</keyword>
<evidence type="ECO:0000256" key="1">
    <source>
        <dbReference type="SAM" id="MobiDB-lite"/>
    </source>
</evidence>
<proteinExistence type="predicted"/>
<evidence type="ECO:0000313" key="3">
    <source>
        <dbReference type="Proteomes" id="UP001470230"/>
    </source>
</evidence>
<evidence type="ECO:0000313" key="2">
    <source>
        <dbReference type="EMBL" id="KAK8895686.1"/>
    </source>
</evidence>
<comment type="caution">
    <text evidence="2">The sequence shown here is derived from an EMBL/GenBank/DDBJ whole genome shotgun (WGS) entry which is preliminary data.</text>
</comment>
<gene>
    <name evidence="2" type="ORF">M9Y10_013570</name>
</gene>
<dbReference type="EMBL" id="JAPFFF010000002">
    <property type="protein sequence ID" value="KAK8895686.1"/>
    <property type="molecule type" value="Genomic_DNA"/>
</dbReference>
<name>A0ABR2KXZ5_9EUKA</name>
<feature type="compositionally biased region" description="Low complexity" evidence="1">
    <location>
        <begin position="120"/>
        <end position="139"/>
    </location>
</feature>
<organism evidence="2 3">
    <name type="scientific">Tritrichomonas musculus</name>
    <dbReference type="NCBI Taxonomy" id="1915356"/>
    <lineage>
        <taxon>Eukaryota</taxon>
        <taxon>Metamonada</taxon>
        <taxon>Parabasalia</taxon>
        <taxon>Tritrichomonadida</taxon>
        <taxon>Tritrichomonadidae</taxon>
        <taxon>Tritrichomonas</taxon>
    </lineage>
</organism>